<dbReference type="CDD" id="cd00761">
    <property type="entry name" value="Glyco_tranf_GTA_type"/>
    <property type="match status" value="1"/>
</dbReference>
<gene>
    <name evidence="2" type="ORF">M3O51_17615</name>
</gene>
<reference evidence="2" key="1">
    <citation type="submission" date="2022-04" db="EMBL/GenBank/DDBJ databases">
        <title>Genomic comparison of 19 strains of Xanthomonas nasturtii, a newly emerging watercress pathogen.</title>
        <authorList>
            <person name="Harrison J."/>
            <person name="Greer S."/>
            <person name="Hussain R."/>
            <person name="Lascelles D."/>
            <person name="Roberts M."/>
            <person name="Carter B."/>
            <person name="Bryning A."/>
            <person name="Carroll S."/>
            <person name="Aspin A."/>
            <person name="Cruz L."/>
            <person name="Cruz J."/>
            <person name="Grant M."/>
            <person name="Vicente J."/>
            <person name="Studholme D.J."/>
        </authorList>
    </citation>
    <scope>NUCLEOTIDE SEQUENCE</scope>
    <source>
        <strain evidence="2">10016B</strain>
    </source>
</reference>
<comment type="caution">
    <text evidence="2">The sequence shown here is derived from an EMBL/GenBank/DDBJ whole genome shotgun (WGS) entry which is preliminary data.</text>
</comment>
<protein>
    <submittedName>
        <fullName evidence="2">Glycosyltransferase family 2 protein</fullName>
    </submittedName>
</protein>
<dbReference type="Gene3D" id="3.90.550.10">
    <property type="entry name" value="Spore Coat Polysaccharide Biosynthesis Protein SpsA, Chain A"/>
    <property type="match status" value="1"/>
</dbReference>
<evidence type="ECO:0000313" key="2">
    <source>
        <dbReference type="EMBL" id="MCL1553071.1"/>
    </source>
</evidence>
<organism evidence="2 3">
    <name type="scientific">Xanthomonas nasturtii</name>
    <dbReference type="NCBI Taxonomy" id="1843581"/>
    <lineage>
        <taxon>Bacteria</taxon>
        <taxon>Pseudomonadati</taxon>
        <taxon>Pseudomonadota</taxon>
        <taxon>Gammaproteobacteria</taxon>
        <taxon>Lysobacterales</taxon>
        <taxon>Lysobacteraceae</taxon>
        <taxon>Xanthomonas</taxon>
    </lineage>
</organism>
<keyword evidence="3" id="KW-1185">Reference proteome</keyword>
<dbReference type="InterPro" id="IPR001173">
    <property type="entry name" value="Glyco_trans_2-like"/>
</dbReference>
<dbReference type="Proteomes" id="UP001167357">
    <property type="component" value="Unassembled WGS sequence"/>
</dbReference>
<sequence length="263" mass="29313">MPLTHSFVVLVYGQSPHLADCLRSLAAQTLPSPVIISTSTPFEELSAVAGLFGARLHVHGPNLGIGRDWNAALDVADTDLVTLVHQDDLYAPGFAAETLDAFAQRNVAAFAFCDSNEVRGDGSRRQLPFNHWIKQILVTIATWPGHVVHGGLRRRLLLGFGNPVICASVTLNRRQWQTFRFREDLRTNMDWMAWLQLSEQHTIVRVGKRLVTRRVHAQSATSQCLADGARLVEDRLVLGKLWPAPVAALILYFYRLSYSGYDS</sequence>
<feature type="domain" description="Glycosyltransferase 2-like" evidence="1">
    <location>
        <begin position="6"/>
        <end position="129"/>
    </location>
</feature>
<evidence type="ECO:0000259" key="1">
    <source>
        <dbReference type="Pfam" id="PF00535"/>
    </source>
</evidence>
<dbReference type="RefSeq" id="WP_249048339.1">
    <property type="nucleotide sequence ID" value="NZ_JAMBEC010000032.1"/>
</dbReference>
<dbReference type="Pfam" id="PF00535">
    <property type="entry name" value="Glycos_transf_2"/>
    <property type="match status" value="1"/>
</dbReference>
<dbReference type="SUPFAM" id="SSF53448">
    <property type="entry name" value="Nucleotide-diphospho-sugar transferases"/>
    <property type="match status" value="1"/>
</dbReference>
<accession>A0ABT0LUQ0</accession>
<dbReference type="EMBL" id="JAMBED010000054">
    <property type="protein sequence ID" value="MCL1553071.1"/>
    <property type="molecule type" value="Genomic_DNA"/>
</dbReference>
<evidence type="ECO:0000313" key="3">
    <source>
        <dbReference type="Proteomes" id="UP001167357"/>
    </source>
</evidence>
<proteinExistence type="predicted"/>
<dbReference type="InterPro" id="IPR029044">
    <property type="entry name" value="Nucleotide-diphossugar_trans"/>
</dbReference>
<name>A0ABT0LUQ0_9XANT</name>